<gene>
    <name evidence="1" type="ORF">CQW34_04448</name>
</gene>
<evidence type="ECO:0000313" key="1">
    <source>
        <dbReference type="EMBL" id="PJY68907.1"/>
    </source>
</evidence>
<dbReference type="AlphaFoldDB" id="A0A2M9V139"/>
<proteinExistence type="predicted"/>
<sequence length="152" mass="17462">MLFQGDLIMKPDKKRFAYLAYECDLLSIQKVVNDMCLESVVHLNTYTPVFENQSINEVSSVDVSADSPKGFLRGVATEKYIYALYSGQIGKNKPIANEVYVFDWEGRAVKKVILDRWGVCISVDSNDERLCLMTKETDGGEERYHYYCYQLN</sequence>
<reference evidence="1 2" key="1">
    <citation type="journal article" date="2017" name="MBio">
        <title>Gut Symbiont Bacteroides fragilis Secretes a Eukaryotic-Like Ubiquitin Protein That Mediates Intraspecies Antagonism.</title>
        <authorList>
            <person name="Chatzidaki-Livanis M."/>
            <person name="Coyne M.J."/>
            <person name="Roelofs K.G."/>
            <person name="Gentyala R.R."/>
            <person name="Caldwell J.M."/>
            <person name="Comstock L.E."/>
        </authorList>
    </citation>
    <scope>NUCLEOTIDE SEQUENCE [LARGE SCALE GENOMIC DNA]</scope>
    <source>
        <strain evidence="1 2">12905</strain>
    </source>
</reference>
<evidence type="ECO:0000313" key="2">
    <source>
        <dbReference type="Proteomes" id="UP000231846"/>
    </source>
</evidence>
<accession>A0A2M9V139</accession>
<protein>
    <submittedName>
        <fullName evidence="1">TolB-like 6-blade propeller-like protein</fullName>
    </submittedName>
</protein>
<dbReference type="EMBL" id="PDCW01000074">
    <property type="protein sequence ID" value="PJY68907.1"/>
    <property type="molecule type" value="Genomic_DNA"/>
</dbReference>
<organism evidence="1 2">
    <name type="scientific">Bacteroides fragilis</name>
    <dbReference type="NCBI Taxonomy" id="817"/>
    <lineage>
        <taxon>Bacteria</taxon>
        <taxon>Pseudomonadati</taxon>
        <taxon>Bacteroidota</taxon>
        <taxon>Bacteroidia</taxon>
        <taxon>Bacteroidales</taxon>
        <taxon>Bacteroidaceae</taxon>
        <taxon>Bacteroides</taxon>
    </lineage>
</organism>
<comment type="caution">
    <text evidence="1">The sequence shown here is derived from an EMBL/GenBank/DDBJ whole genome shotgun (WGS) entry which is preliminary data.</text>
</comment>
<dbReference type="Pfam" id="PF15869">
    <property type="entry name" value="TolB_like"/>
    <property type="match status" value="1"/>
</dbReference>
<name>A0A2M9V139_BACFG</name>
<dbReference type="Proteomes" id="UP000231846">
    <property type="component" value="Unassembled WGS sequence"/>
</dbReference>